<evidence type="ECO:0000256" key="1">
    <source>
        <dbReference type="ARBA" id="ARBA00022679"/>
    </source>
</evidence>
<comment type="cofactor">
    <cofactor evidence="4">
        <name>pyridoxal 5'-phosphate</name>
        <dbReference type="ChEBI" id="CHEBI:597326"/>
    </cofactor>
</comment>
<comment type="similarity">
    <text evidence="4">Belongs to the class-V pyridoxal-phosphate-dependent aminotransferase family. MOCOS subfamily.</text>
</comment>
<keyword evidence="8" id="KW-1185">Reference proteome</keyword>
<dbReference type="PROSITE" id="PS51340">
    <property type="entry name" value="MOSC"/>
    <property type="match status" value="1"/>
</dbReference>
<dbReference type="SUPFAM" id="SSF53383">
    <property type="entry name" value="PLP-dependent transferases"/>
    <property type="match status" value="1"/>
</dbReference>
<organism evidence="7 8">
    <name type="scientific">Phlyctema vagabunda</name>
    <dbReference type="NCBI Taxonomy" id="108571"/>
    <lineage>
        <taxon>Eukaryota</taxon>
        <taxon>Fungi</taxon>
        <taxon>Dikarya</taxon>
        <taxon>Ascomycota</taxon>
        <taxon>Pezizomycotina</taxon>
        <taxon>Leotiomycetes</taxon>
        <taxon>Helotiales</taxon>
        <taxon>Dermateaceae</taxon>
        <taxon>Phlyctema</taxon>
    </lineage>
</organism>
<sequence>MMADGQQRCYNENVDAIREAEYPMLRGVTYLDHAGTTLYAKSLVERFATSMMTGLYGNPHSGSASSILATKRIDDVRLRALQFVRADPEEFDVVFVANATAAIKLVAEGFRAASGFQYGYHRDSHTSLVGVRETAASSRCFESDAAVQEWLAQSRDVHDELPFLFAYPAQSNMNGRRLPLVWSKSVRDTKRNTFTLLDAAALVSTAPLDLSDAEDAPDFVALSFYKIFGFPDLGALIVKKSSSHMLTNRQYFGGGTVEMVSCLGEQWHASKDQSIHEQLEDGTLPIHNILALDSAFDVHKELFLSMERISKHTSYLADKLYKDLSSIRHGNGHRVCKIYTDPHTDYQNGGLQGPVIAFNIQNSDGTWVTNSEVEKLASVRNIHLRTGGLCNPGGTAHHLELESWEMKRNFSAGQRCGNDNEGIGGKPTGVVRVSLGAMSNLNDITTFVEFAKEFYAQHPLEHETSPASSPRSGLYVESLTVYPIKSCGGWSVPSNTAWEIKKEGLAWDREWCLVHAGTGQALSQKRYPRMALLKPEVDLKAGLLRIKLREPGATEPPAEIAVSLFEGPERMKSRASNVCSESVAAFPYNMKEIRDFFTDALSVPCNLARFPAGGTGLSSRHSKAHLQQHQLPRKRRIDEESGSFSTPPPSPHESDQEQAPRPILLSNESPILVITRPSLDFLNTQIRHKKGKVADASVFRSNIVVAASSPATSVPYTEDSWTHVRIGAEVFEMLGSCRRCSMVCVDQDTAVRNEEPFVTLAKTRRFDNKVFFGEHMCHVAHGRSDAVYISVGDAVQAFAR</sequence>
<dbReference type="InterPro" id="IPR000192">
    <property type="entry name" value="Aminotrans_V_dom"/>
</dbReference>
<dbReference type="PANTHER" id="PTHR14237:SF80">
    <property type="entry name" value="MOLYBDENUM COFACTOR SULFURASE"/>
    <property type="match status" value="1"/>
</dbReference>
<evidence type="ECO:0000256" key="3">
    <source>
        <dbReference type="ARBA" id="ARBA00023150"/>
    </source>
</evidence>
<dbReference type="Pfam" id="PF03473">
    <property type="entry name" value="MOSC"/>
    <property type="match status" value="1"/>
</dbReference>
<dbReference type="Gene3D" id="3.40.640.10">
    <property type="entry name" value="Type I PLP-dependent aspartate aminotransferase-like (Major domain)"/>
    <property type="match status" value="1"/>
</dbReference>
<evidence type="ECO:0000256" key="5">
    <source>
        <dbReference type="SAM" id="MobiDB-lite"/>
    </source>
</evidence>
<comment type="function">
    <text evidence="4">Sulfurates the molybdenum cofactor. Sulfation of molybdenum is essential for xanthine dehydrogenase (XDH) and aldehyde oxidase (ADO) enzymes in which molybdenum cofactor is liganded by 1 oxygen and 1 sulfur atom in active form.</text>
</comment>
<comment type="catalytic activity">
    <reaction evidence="4">
        <text>Mo-molybdopterin + L-cysteine + AH2 = thio-Mo-molybdopterin + L-alanine + A + H2O</text>
        <dbReference type="Rhea" id="RHEA:42636"/>
        <dbReference type="ChEBI" id="CHEBI:13193"/>
        <dbReference type="ChEBI" id="CHEBI:15377"/>
        <dbReference type="ChEBI" id="CHEBI:17499"/>
        <dbReference type="ChEBI" id="CHEBI:35235"/>
        <dbReference type="ChEBI" id="CHEBI:57972"/>
        <dbReference type="ChEBI" id="CHEBI:71302"/>
        <dbReference type="ChEBI" id="CHEBI:82685"/>
        <dbReference type="EC" id="2.8.1.9"/>
    </reaction>
</comment>
<feature type="modified residue" description="N6-(pyridoxal phosphate)lysine" evidence="4">
    <location>
        <position position="226"/>
    </location>
</feature>
<gene>
    <name evidence="4" type="primary">hxB</name>
    <name evidence="7" type="ORF">PVAG01_02885</name>
</gene>
<dbReference type="Pfam" id="PF03476">
    <property type="entry name" value="MOSC_N"/>
    <property type="match status" value="1"/>
</dbReference>
<dbReference type="HAMAP" id="MF_03050">
    <property type="entry name" value="MOCOS"/>
    <property type="match status" value="1"/>
</dbReference>
<dbReference type="PANTHER" id="PTHR14237">
    <property type="entry name" value="MOLYBDOPTERIN COFACTOR SULFURASE MOSC"/>
    <property type="match status" value="1"/>
</dbReference>
<keyword evidence="3 4" id="KW-0501">Molybdenum cofactor biosynthesis</keyword>
<dbReference type="InterPro" id="IPR015421">
    <property type="entry name" value="PyrdxlP-dep_Trfase_major"/>
</dbReference>
<evidence type="ECO:0000259" key="6">
    <source>
        <dbReference type="PROSITE" id="PS51340"/>
    </source>
</evidence>
<keyword evidence="2 4" id="KW-0663">Pyridoxal phosphate</keyword>
<dbReference type="Proteomes" id="UP001629113">
    <property type="component" value="Unassembled WGS sequence"/>
</dbReference>
<protein>
    <recommendedName>
        <fullName evidence="4">Molybdenum cofactor sulfurase</fullName>
        <shortName evidence="4">MCS</shortName>
        <shortName evidence="4">MOS</shortName>
        <shortName evidence="4">MoCo sulfurase</shortName>
        <ecNumber evidence="4">2.8.1.9</ecNumber>
    </recommendedName>
    <alternativeName>
        <fullName evidence="4">Molybdenum cofactor sulfurtransferase</fullName>
    </alternativeName>
</protein>
<reference evidence="7 8" key="1">
    <citation type="submission" date="2024-06" db="EMBL/GenBank/DDBJ databases">
        <title>Complete genome of Phlyctema vagabunda strain 19-DSS-EL-015.</title>
        <authorList>
            <person name="Fiorenzani C."/>
        </authorList>
    </citation>
    <scope>NUCLEOTIDE SEQUENCE [LARGE SCALE GENOMIC DNA]</scope>
    <source>
        <strain evidence="7 8">19-DSS-EL-015</strain>
    </source>
</reference>
<evidence type="ECO:0000256" key="4">
    <source>
        <dbReference type="HAMAP-Rule" id="MF_03050"/>
    </source>
</evidence>
<evidence type="ECO:0000313" key="7">
    <source>
        <dbReference type="EMBL" id="KAL3426094.1"/>
    </source>
</evidence>
<dbReference type="InterPro" id="IPR028886">
    <property type="entry name" value="MoCo_sulfurase"/>
</dbReference>
<dbReference type="EMBL" id="JBFCZG010000002">
    <property type="protein sequence ID" value="KAL3426094.1"/>
    <property type="molecule type" value="Genomic_DNA"/>
</dbReference>
<dbReference type="SUPFAM" id="SSF141673">
    <property type="entry name" value="MOSC N-terminal domain-like"/>
    <property type="match status" value="1"/>
</dbReference>
<evidence type="ECO:0000313" key="8">
    <source>
        <dbReference type="Proteomes" id="UP001629113"/>
    </source>
</evidence>
<dbReference type="Pfam" id="PF00266">
    <property type="entry name" value="Aminotran_5"/>
    <property type="match status" value="1"/>
</dbReference>
<keyword evidence="1 4" id="KW-0808">Transferase</keyword>
<evidence type="ECO:0000256" key="2">
    <source>
        <dbReference type="ARBA" id="ARBA00022898"/>
    </source>
</evidence>
<feature type="domain" description="MOSC" evidence="6">
    <location>
        <begin position="639"/>
        <end position="798"/>
    </location>
</feature>
<dbReference type="InterPro" id="IPR015424">
    <property type="entry name" value="PyrdxlP-dep_Trfase"/>
</dbReference>
<dbReference type="EC" id="2.8.1.9" evidence="4"/>
<dbReference type="InterPro" id="IPR005303">
    <property type="entry name" value="MOCOS_middle"/>
</dbReference>
<dbReference type="InterPro" id="IPR005302">
    <property type="entry name" value="MoCF_Sase_C"/>
</dbReference>
<feature type="compositionally biased region" description="Basic residues" evidence="5">
    <location>
        <begin position="620"/>
        <end position="635"/>
    </location>
</feature>
<feature type="active site" evidence="4">
    <location>
        <position position="390"/>
    </location>
</feature>
<name>A0ABR4PRX0_9HELO</name>
<accession>A0ABR4PRX0</accession>
<proteinExistence type="inferred from homology"/>
<feature type="region of interest" description="Disordered" evidence="5">
    <location>
        <begin position="614"/>
        <end position="659"/>
    </location>
</feature>
<comment type="caution">
    <text evidence="7">The sequence shown here is derived from an EMBL/GenBank/DDBJ whole genome shotgun (WGS) entry which is preliminary data.</text>
</comment>